<keyword evidence="1" id="KW-1133">Transmembrane helix</keyword>
<dbReference type="Gene3D" id="1.20.1250.20">
    <property type="entry name" value="MFS general substrate transporter like domains"/>
    <property type="match status" value="2"/>
</dbReference>
<feature type="transmembrane region" description="Helical" evidence="1">
    <location>
        <begin position="84"/>
        <end position="103"/>
    </location>
</feature>
<feature type="transmembrane region" description="Helical" evidence="1">
    <location>
        <begin position="393"/>
        <end position="411"/>
    </location>
</feature>
<feature type="transmembrane region" description="Helical" evidence="1">
    <location>
        <begin position="44"/>
        <end position="63"/>
    </location>
</feature>
<evidence type="ECO:0000256" key="1">
    <source>
        <dbReference type="SAM" id="Phobius"/>
    </source>
</evidence>
<feature type="transmembrane region" description="Helical" evidence="1">
    <location>
        <begin position="150"/>
        <end position="168"/>
    </location>
</feature>
<evidence type="ECO:0000313" key="3">
    <source>
        <dbReference type="Proteomes" id="UP001425155"/>
    </source>
</evidence>
<keyword evidence="1" id="KW-0812">Transmembrane</keyword>
<feature type="transmembrane region" description="Helical" evidence="1">
    <location>
        <begin position="284"/>
        <end position="304"/>
    </location>
</feature>
<organism evidence="2 3">
    <name type="scientific">Leifsonia stereocauli</name>
    <dbReference type="NCBI Taxonomy" id="3134136"/>
    <lineage>
        <taxon>Bacteria</taxon>
        <taxon>Bacillati</taxon>
        <taxon>Actinomycetota</taxon>
        <taxon>Actinomycetes</taxon>
        <taxon>Micrococcales</taxon>
        <taxon>Microbacteriaceae</taxon>
        <taxon>Leifsonia</taxon>
    </lineage>
</organism>
<dbReference type="PANTHER" id="PTHR11328">
    <property type="entry name" value="MAJOR FACILITATOR SUPERFAMILY DOMAIN-CONTAINING PROTEIN"/>
    <property type="match status" value="1"/>
</dbReference>
<feature type="transmembrane region" description="Helical" evidence="1">
    <location>
        <begin position="109"/>
        <end position="129"/>
    </location>
</feature>
<dbReference type="Proteomes" id="UP001425155">
    <property type="component" value="Unassembled WGS sequence"/>
</dbReference>
<keyword evidence="1" id="KW-0472">Membrane</keyword>
<dbReference type="InterPro" id="IPR039672">
    <property type="entry name" value="MFS_2"/>
</dbReference>
<keyword evidence="3" id="KW-1185">Reference proteome</keyword>
<feature type="transmembrane region" description="Helical" evidence="1">
    <location>
        <begin position="423"/>
        <end position="445"/>
    </location>
</feature>
<dbReference type="RefSeq" id="WP_342111432.1">
    <property type="nucleotide sequence ID" value="NZ_JBCAUN010000001.1"/>
</dbReference>
<gene>
    <name evidence="2" type="ORF">WJX64_02345</name>
</gene>
<protein>
    <submittedName>
        <fullName evidence="2">MFS transporter</fullName>
    </submittedName>
</protein>
<dbReference type="PANTHER" id="PTHR11328:SF24">
    <property type="entry name" value="MAJOR FACILITATOR SUPERFAMILY (MFS) PROFILE DOMAIN-CONTAINING PROTEIN"/>
    <property type="match status" value="1"/>
</dbReference>
<feature type="transmembrane region" description="Helical" evidence="1">
    <location>
        <begin position="12"/>
        <end position="38"/>
    </location>
</feature>
<feature type="transmembrane region" description="Helical" evidence="1">
    <location>
        <begin position="252"/>
        <end position="278"/>
    </location>
</feature>
<dbReference type="SUPFAM" id="SSF103473">
    <property type="entry name" value="MFS general substrate transporter"/>
    <property type="match status" value="1"/>
</dbReference>
<dbReference type="InterPro" id="IPR036259">
    <property type="entry name" value="MFS_trans_sf"/>
</dbReference>
<dbReference type="EMBL" id="JBCLVG010000001">
    <property type="protein sequence ID" value="MEN1945380.1"/>
    <property type="molecule type" value="Genomic_DNA"/>
</dbReference>
<feature type="transmembrane region" description="Helical" evidence="1">
    <location>
        <begin position="316"/>
        <end position="335"/>
    </location>
</feature>
<evidence type="ECO:0000313" key="2">
    <source>
        <dbReference type="EMBL" id="MEN1945380.1"/>
    </source>
</evidence>
<name>A0ABU9W063_9MICO</name>
<proteinExistence type="predicted"/>
<dbReference type="Pfam" id="PF13347">
    <property type="entry name" value="MFS_2"/>
    <property type="match status" value="1"/>
</dbReference>
<reference evidence="2 3" key="1">
    <citation type="submission" date="2024-03" db="EMBL/GenBank/DDBJ databases">
        <title>YIM 134122 draft genome.</title>
        <authorList>
            <person name="Zuo S."/>
            <person name="Xiong L."/>
        </authorList>
    </citation>
    <scope>NUCLEOTIDE SEQUENCE [LARGE SCALE GENOMIC DNA]</scope>
    <source>
        <strain evidence="2 3">YIM 134122</strain>
    </source>
</reference>
<accession>A0ABU9W063</accession>
<sequence>MIATPRVLTRTTVAGYAAGSLGTGGFATLPGLVLVFYLTDTLGVAALLAGLLVTLAKVWDVLIDPLIGAWSDRWLLRTGSRRGFMLLGACTLPLFFVLTFSVPASLPPLAAGIWVFVAFLLTATSFSLFQVPYIALPAEIADSYDQRTRLLTWRVVVLTLAILLFGAGGPALRTVTDDEYVGYVVMAVVAGVVIGLGMLVAVFVSVPRRARGSSAAETATDAASATSPDRVSLRRYYAEGFSALRRSQPFRALLATFLLQGLATGLMLAAANYVAVWVLDSEDALTFLFVALIAPALLFAPLWGVIARRIGKERSYLYASILYGIAAFSLIGMLWAPGSWVYLPVALAGAGYAGMQSLPMAMLPDVISHDAATAGPGRAGTFGGMWTAGETTGMALGATALSIVLAITGYVQSSGAEVVTQPASAVAGIVVSFSVVPAVIILTSLMTLRGYSLRRADIDLLGSSSSDELAPQTGQ</sequence>
<comment type="caution">
    <text evidence="2">The sequence shown here is derived from an EMBL/GenBank/DDBJ whole genome shotgun (WGS) entry which is preliminary data.</text>
</comment>
<feature type="transmembrane region" description="Helical" evidence="1">
    <location>
        <begin position="180"/>
        <end position="204"/>
    </location>
</feature>